<name>A0A9Q0KMF8_9MAGN</name>
<feature type="compositionally biased region" description="Polar residues" evidence="3">
    <location>
        <begin position="428"/>
        <end position="439"/>
    </location>
</feature>
<dbReference type="AlphaFoldDB" id="A0A9Q0KMF8"/>
<gene>
    <name evidence="5" type="ORF">NE237_006090</name>
</gene>
<dbReference type="SUPFAM" id="SSF54928">
    <property type="entry name" value="RNA-binding domain, RBD"/>
    <property type="match status" value="2"/>
</dbReference>
<dbReference type="EMBL" id="JAMYWD010000004">
    <property type="protein sequence ID" value="KAJ4972916.1"/>
    <property type="molecule type" value="Genomic_DNA"/>
</dbReference>
<dbReference type="SMART" id="SM00360">
    <property type="entry name" value="RRM"/>
    <property type="match status" value="2"/>
</dbReference>
<keyword evidence="6" id="KW-1185">Reference proteome</keyword>
<feature type="domain" description="RRM" evidence="4">
    <location>
        <begin position="109"/>
        <end position="183"/>
    </location>
</feature>
<feature type="compositionally biased region" description="Basic residues" evidence="3">
    <location>
        <begin position="440"/>
        <end position="449"/>
    </location>
</feature>
<dbReference type="Proteomes" id="UP001141806">
    <property type="component" value="Unassembled WGS sequence"/>
</dbReference>
<dbReference type="PANTHER" id="PTHR23189">
    <property type="entry name" value="RNA RECOGNITION MOTIF-CONTAINING"/>
    <property type="match status" value="1"/>
</dbReference>
<feature type="domain" description="RRM" evidence="4">
    <location>
        <begin position="233"/>
        <end position="306"/>
    </location>
</feature>
<dbReference type="InterPro" id="IPR007201">
    <property type="entry name" value="Mei2-like_Rrm_C"/>
</dbReference>
<dbReference type="InterPro" id="IPR000504">
    <property type="entry name" value="RRM_dom"/>
</dbReference>
<accession>A0A9Q0KMF8</accession>
<feature type="region of interest" description="Disordered" evidence="3">
    <location>
        <begin position="607"/>
        <end position="696"/>
    </location>
</feature>
<dbReference type="InterPro" id="IPR012677">
    <property type="entry name" value="Nucleotide-bd_a/b_plait_sf"/>
</dbReference>
<dbReference type="Gene3D" id="3.30.70.330">
    <property type="match status" value="2"/>
</dbReference>
<dbReference type="Pfam" id="PF00076">
    <property type="entry name" value="RRM_1"/>
    <property type="match status" value="1"/>
</dbReference>
<protein>
    <recommendedName>
        <fullName evidence="4">RRM domain-containing protein</fullName>
    </recommendedName>
</protein>
<proteinExistence type="predicted"/>
<feature type="region of interest" description="Disordered" evidence="3">
    <location>
        <begin position="379"/>
        <end position="449"/>
    </location>
</feature>
<evidence type="ECO:0000256" key="1">
    <source>
        <dbReference type="ARBA" id="ARBA00022884"/>
    </source>
</evidence>
<feature type="compositionally biased region" description="Acidic residues" evidence="3">
    <location>
        <begin position="660"/>
        <end position="675"/>
    </location>
</feature>
<keyword evidence="1 2" id="KW-0694">RNA-binding</keyword>
<dbReference type="InterPro" id="IPR034458">
    <property type="entry name" value="EAR1-like_RRM3"/>
</dbReference>
<feature type="compositionally biased region" description="Pro residues" evidence="3">
    <location>
        <begin position="92"/>
        <end position="106"/>
    </location>
</feature>
<feature type="compositionally biased region" description="Acidic residues" evidence="3">
    <location>
        <begin position="635"/>
        <end position="649"/>
    </location>
</feature>
<feature type="region of interest" description="Disordered" evidence="3">
    <location>
        <begin position="1"/>
        <end position="32"/>
    </location>
</feature>
<comment type="caution">
    <text evidence="5">The sequence shown here is derived from an EMBL/GenBank/DDBJ whole genome shotgun (WGS) entry which is preliminary data.</text>
</comment>
<evidence type="ECO:0000313" key="6">
    <source>
        <dbReference type="Proteomes" id="UP001141806"/>
    </source>
</evidence>
<evidence type="ECO:0000256" key="3">
    <source>
        <dbReference type="SAM" id="MobiDB-lite"/>
    </source>
</evidence>
<feature type="compositionally biased region" description="Polar residues" evidence="3">
    <location>
        <begin position="681"/>
        <end position="692"/>
    </location>
</feature>
<dbReference type="GO" id="GO:0003723">
    <property type="term" value="F:RNA binding"/>
    <property type="evidence" value="ECO:0007669"/>
    <property type="project" value="UniProtKB-UniRule"/>
</dbReference>
<dbReference type="FunFam" id="3.30.70.330:FF:001402">
    <property type="entry name" value="Terminal EAR1-like 1"/>
    <property type="match status" value="1"/>
</dbReference>
<dbReference type="InterPro" id="IPR035979">
    <property type="entry name" value="RBD_domain_sf"/>
</dbReference>
<reference evidence="5" key="1">
    <citation type="journal article" date="2023" name="Plant J.">
        <title>The genome of the king protea, Protea cynaroides.</title>
        <authorList>
            <person name="Chang J."/>
            <person name="Duong T.A."/>
            <person name="Schoeman C."/>
            <person name="Ma X."/>
            <person name="Roodt D."/>
            <person name="Barker N."/>
            <person name="Li Z."/>
            <person name="Van de Peer Y."/>
            <person name="Mizrachi E."/>
        </authorList>
    </citation>
    <scope>NUCLEOTIDE SEQUENCE</scope>
    <source>
        <tissue evidence="5">Young leaves</tissue>
    </source>
</reference>
<evidence type="ECO:0000256" key="2">
    <source>
        <dbReference type="PROSITE-ProRule" id="PRU00176"/>
    </source>
</evidence>
<evidence type="ECO:0000313" key="5">
    <source>
        <dbReference type="EMBL" id="KAJ4972916.1"/>
    </source>
</evidence>
<feature type="compositionally biased region" description="Polar residues" evidence="3">
    <location>
        <begin position="23"/>
        <end position="32"/>
    </location>
</feature>
<dbReference type="Pfam" id="PF04059">
    <property type="entry name" value="RRM_2"/>
    <property type="match status" value="1"/>
</dbReference>
<organism evidence="5 6">
    <name type="scientific">Protea cynaroides</name>
    <dbReference type="NCBI Taxonomy" id="273540"/>
    <lineage>
        <taxon>Eukaryota</taxon>
        <taxon>Viridiplantae</taxon>
        <taxon>Streptophyta</taxon>
        <taxon>Embryophyta</taxon>
        <taxon>Tracheophyta</taxon>
        <taxon>Spermatophyta</taxon>
        <taxon>Magnoliopsida</taxon>
        <taxon>Proteales</taxon>
        <taxon>Proteaceae</taxon>
        <taxon>Protea</taxon>
    </lineage>
</organism>
<evidence type="ECO:0000259" key="4">
    <source>
        <dbReference type="PROSITE" id="PS50102"/>
    </source>
</evidence>
<dbReference type="CDD" id="cd12530">
    <property type="entry name" value="RRM3_EAR1_like"/>
    <property type="match status" value="1"/>
</dbReference>
<feature type="region of interest" description="Disordered" evidence="3">
    <location>
        <begin position="81"/>
        <end position="108"/>
    </location>
</feature>
<sequence>MEENRILRFPGHLDPQAQEFRPRTSSPPNQISLLQPPQMYYPFPSSTSCPSKATTTGGIPVIPTFYSANMSMGYHQSLPASSPYFTPTRSNQPPPPPSTLPPPSPTPTRALLLSSVPTEVSETLVRRELEVFGEVRSVQMERLQDGIVTVHFYDLRHAQAALAEITEQHMQQQSRLRQHYAALQKQQINLSFGFENFSPPLPPPAPGLIAGRAVWAQFTLPGKTICPDGHNQGTLVVFNLDLEVSTCKLKEIFEAFGPVKELRETPLKRHQRFVEFFDIRDAARALTEMRGKAIHGKHVIIEFSRPGGHGRRYFNSTAVAAVRNLNLNNGVNSRNDQNVEIAKHPSPKQPISLPPRLLGRSSSDGFPCHLSQTICVPKTSSFGGNVRKSNHAGTTEAKGSGSLTVVGNEGEIEWDQSGTWRNERKSNNHGNNPSTTTKQSRSRSWKGRHKKSDAHFLINEDALVESDIRDTRTTVMIKNIPNKYSQKLLLNMLDNHCIHCNEQIADGDGQPLSSYDFVYLPIDFSNKCNVGYGFVNLTSPQAALRLYKAFHMQPWEVFNSRKICQVTYARLQGLEALKEHFKNSQFACEIGEYLPVVFTPPRDGKQLTEPVAIGGQPQPKPVIRKGFDGSVRAADDDDDDDGDDGDDEGCSCNANSNSVDDIDDDDDDDGADNDDDDHHGSNGQSQLSHFLCNSNSNNATSTVAAAVIV</sequence>
<dbReference type="OrthoDB" id="417481at2759"/>
<dbReference type="PROSITE" id="PS50102">
    <property type="entry name" value="RRM"/>
    <property type="match status" value="2"/>
</dbReference>